<proteinExistence type="predicted"/>
<evidence type="ECO:0000313" key="1">
    <source>
        <dbReference type="EMBL" id="KAF7511455.1"/>
    </source>
</evidence>
<protein>
    <submittedName>
        <fullName evidence="1">Uncharacterized protein</fullName>
    </submittedName>
</protein>
<keyword evidence="2" id="KW-1185">Reference proteome</keyword>
<dbReference type="EMBL" id="JAACFV010000020">
    <property type="protein sequence ID" value="KAF7511455.1"/>
    <property type="molecule type" value="Genomic_DNA"/>
</dbReference>
<sequence length="76" mass="8539">MSEPNLLELSIDDCAGIWIEFLFYLAFEDEASLFKSNNKASKLISFSRGGTRSNVVIGMAIKRESNLFKDSESSRI</sequence>
<dbReference type="Proteomes" id="UP000606974">
    <property type="component" value="Unassembled WGS sequence"/>
</dbReference>
<comment type="caution">
    <text evidence="1">The sequence shown here is derived from an EMBL/GenBank/DDBJ whole genome shotgun (WGS) entry which is preliminary data.</text>
</comment>
<organism evidence="1 2">
    <name type="scientific">Endocarpon pusillum</name>
    <dbReference type="NCBI Taxonomy" id="364733"/>
    <lineage>
        <taxon>Eukaryota</taxon>
        <taxon>Fungi</taxon>
        <taxon>Dikarya</taxon>
        <taxon>Ascomycota</taxon>
        <taxon>Pezizomycotina</taxon>
        <taxon>Eurotiomycetes</taxon>
        <taxon>Chaetothyriomycetidae</taxon>
        <taxon>Verrucariales</taxon>
        <taxon>Verrucariaceae</taxon>
        <taxon>Endocarpon</taxon>
    </lineage>
</organism>
<dbReference type="AlphaFoldDB" id="A0A8H7ALN7"/>
<name>A0A8H7ALN7_9EURO</name>
<evidence type="ECO:0000313" key="2">
    <source>
        <dbReference type="Proteomes" id="UP000606974"/>
    </source>
</evidence>
<gene>
    <name evidence="1" type="ORF">GJ744_004644</name>
</gene>
<reference evidence="1" key="1">
    <citation type="submission" date="2020-02" db="EMBL/GenBank/DDBJ databases">
        <authorList>
            <person name="Palmer J.M."/>
        </authorList>
    </citation>
    <scope>NUCLEOTIDE SEQUENCE</scope>
    <source>
        <strain evidence="1">EPUS1.4</strain>
        <tissue evidence="1">Thallus</tissue>
    </source>
</reference>
<accession>A0A8H7ALN7</accession>